<feature type="compositionally biased region" description="Low complexity" evidence="1">
    <location>
        <begin position="9"/>
        <end position="22"/>
    </location>
</feature>
<evidence type="ECO:0000313" key="2">
    <source>
        <dbReference type="EMBL" id="KUI58076.1"/>
    </source>
</evidence>
<sequence>MRRRNVGRPPLTSSSTQPSSTTAESGEEQKHEMTPQPPPRYYELFPPSHDDSPAGTPTDPFVVAALHNETLSPLHRLPDHILTRIIDMLDNCGVECIRRLARRFPPLCTDIILGRLRTYLPCADDADEEAYSYRGPFRWPRFSSMSHKGQAEELLRVVGGRGGMPEDRPQLLRLLHRDWYCDGSRGAEEAPGWGQRVERLRRFLYCSKCDFDHPACLFSASQRLERSHYRVCIGYEGYLRICGHDEGIVRRSDV</sequence>
<dbReference type="OrthoDB" id="3692147at2759"/>
<evidence type="ECO:0000313" key="3">
    <source>
        <dbReference type="Proteomes" id="UP000078576"/>
    </source>
</evidence>
<dbReference type="EMBL" id="KN714708">
    <property type="protein sequence ID" value="KUI58076.1"/>
    <property type="molecule type" value="Genomic_DNA"/>
</dbReference>
<organism evidence="2 3">
    <name type="scientific">Cytospora mali</name>
    <name type="common">Apple Valsa canker fungus</name>
    <name type="synonym">Valsa mali</name>
    <dbReference type="NCBI Taxonomy" id="578113"/>
    <lineage>
        <taxon>Eukaryota</taxon>
        <taxon>Fungi</taxon>
        <taxon>Dikarya</taxon>
        <taxon>Ascomycota</taxon>
        <taxon>Pezizomycotina</taxon>
        <taxon>Sordariomycetes</taxon>
        <taxon>Sordariomycetidae</taxon>
        <taxon>Diaporthales</taxon>
        <taxon>Cytosporaceae</taxon>
        <taxon>Cytospora</taxon>
    </lineage>
</organism>
<reference evidence="3" key="1">
    <citation type="submission" date="2014-12" db="EMBL/GenBank/DDBJ databases">
        <title>Genome Sequence of Valsa Canker Pathogens Uncovers a Specific Adaption of Colonization on Woody Bark.</title>
        <authorList>
            <person name="Yin Z."/>
            <person name="Liu H."/>
            <person name="Gao X."/>
            <person name="Li Z."/>
            <person name="Song N."/>
            <person name="Ke X."/>
            <person name="Dai Q."/>
            <person name="Wu Y."/>
            <person name="Sun Y."/>
            <person name="Xu J.-R."/>
            <person name="Kang Z.K."/>
            <person name="Wang L."/>
            <person name="Huang L."/>
        </authorList>
    </citation>
    <scope>NUCLEOTIDE SEQUENCE [LARGE SCALE GENOMIC DNA]</scope>
    <source>
        <strain evidence="3">SXYL134</strain>
    </source>
</reference>
<gene>
    <name evidence="2" type="ORF">VP1G_05352</name>
</gene>
<accession>A0A194V2J6</accession>
<feature type="region of interest" description="Disordered" evidence="1">
    <location>
        <begin position="1"/>
        <end position="60"/>
    </location>
</feature>
<proteinExistence type="predicted"/>
<dbReference type="AlphaFoldDB" id="A0A194V2J6"/>
<dbReference type="STRING" id="694573.A0A194V2J6"/>
<name>A0A194V2J6_CYTMA</name>
<evidence type="ECO:0000256" key="1">
    <source>
        <dbReference type="SAM" id="MobiDB-lite"/>
    </source>
</evidence>
<protein>
    <recommendedName>
        <fullName evidence="4">F-box domain-containing protein</fullName>
    </recommendedName>
</protein>
<evidence type="ECO:0008006" key="4">
    <source>
        <dbReference type="Google" id="ProtNLM"/>
    </source>
</evidence>
<dbReference type="Proteomes" id="UP000078576">
    <property type="component" value="Unassembled WGS sequence"/>
</dbReference>
<keyword evidence="3" id="KW-1185">Reference proteome</keyword>